<name>A0ABP8UZF5_9GAMM</name>
<dbReference type="PANTHER" id="PTHR10434:SF9">
    <property type="entry name" value="PHOSPHOLIPID_GLYCEROL ACYLTRANSFERASE DOMAIN-CONTAINING PROTEIN"/>
    <property type="match status" value="1"/>
</dbReference>
<dbReference type="Pfam" id="PF01553">
    <property type="entry name" value="Acyltransferase"/>
    <property type="match status" value="1"/>
</dbReference>
<reference evidence="6" key="1">
    <citation type="journal article" date="2019" name="Int. J. Syst. Evol. Microbiol.">
        <title>The Global Catalogue of Microorganisms (GCM) 10K type strain sequencing project: providing services to taxonomists for standard genome sequencing and annotation.</title>
        <authorList>
            <consortium name="The Broad Institute Genomics Platform"/>
            <consortium name="The Broad Institute Genome Sequencing Center for Infectious Disease"/>
            <person name="Wu L."/>
            <person name="Ma J."/>
        </authorList>
    </citation>
    <scope>NUCLEOTIDE SEQUENCE [LARGE SCALE GENOMIC DNA]</scope>
    <source>
        <strain evidence="6">JCM 17805</strain>
    </source>
</reference>
<keyword evidence="2" id="KW-0808">Transferase</keyword>
<dbReference type="InterPro" id="IPR002123">
    <property type="entry name" value="Plipid/glycerol_acylTrfase"/>
</dbReference>
<feature type="domain" description="Phospholipid/glycerol acyltransferase" evidence="4">
    <location>
        <begin position="42"/>
        <end position="151"/>
    </location>
</feature>
<keyword evidence="3 5" id="KW-0012">Acyltransferase</keyword>
<dbReference type="SMART" id="SM00563">
    <property type="entry name" value="PlsC"/>
    <property type="match status" value="1"/>
</dbReference>
<sequence>MMRHTVFDTPVVNWLFRQMSKIGLKLTGWKMEGALPDAPKYVVIAAPHTSNWDFPLTIAMAFVFRIKVFWMGKASLFRGPMGPVMKWLGGIPVDRSRSTNLVQATIDAFNRNRELIIAIPPEGTRSKVRKWKTGFYHIANGAKVPIASGFLDFKRKVGGFGPTFMPTGDIDADMAAIKAFYANITGKHPCAFEQ</sequence>
<dbReference type="CDD" id="cd07988">
    <property type="entry name" value="LPLAT_ABO13168-like"/>
    <property type="match status" value="1"/>
</dbReference>
<accession>A0ABP8UZF5</accession>
<comment type="pathway">
    <text evidence="1">Lipid metabolism.</text>
</comment>
<evidence type="ECO:0000256" key="1">
    <source>
        <dbReference type="ARBA" id="ARBA00005189"/>
    </source>
</evidence>
<comment type="caution">
    <text evidence="5">The sequence shown here is derived from an EMBL/GenBank/DDBJ whole genome shotgun (WGS) entry which is preliminary data.</text>
</comment>
<protein>
    <submittedName>
        <fullName evidence="5">Lysophospholipid acyltransferase family protein</fullName>
    </submittedName>
</protein>
<evidence type="ECO:0000313" key="6">
    <source>
        <dbReference type="Proteomes" id="UP001500604"/>
    </source>
</evidence>
<organism evidence="5 6">
    <name type="scientific">Kistimonas scapharcae</name>
    <dbReference type="NCBI Taxonomy" id="1036133"/>
    <lineage>
        <taxon>Bacteria</taxon>
        <taxon>Pseudomonadati</taxon>
        <taxon>Pseudomonadota</taxon>
        <taxon>Gammaproteobacteria</taxon>
        <taxon>Oceanospirillales</taxon>
        <taxon>Endozoicomonadaceae</taxon>
        <taxon>Kistimonas</taxon>
    </lineage>
</organism>
<proteinExistence type="predicted"/>
<dbReference type="PANTHER" id="PTHR10434">
    <property type="entry name" value="1-ACYL-SN-GLYCEROL-3-PHOSPHATE ACYLTRANSFERASE"/>
    <property type="match status" value="1"/>
</dbReference>
<gene>
    <name evidence="5" type="ORF">GCM10023116_11900</name>
</gene>
<evidence type="ECO:0000256" key="3">
    <source>
        <dbReference type="ARBA" id="ARBA00023315"/>
    </source>
</evidence>
<dbReference type="EMBL" id="BAABFL010000112">
    <property type="protein sequence ID" value="GAA4648916.1"/>
    <property type="molecule type" value="Genomic_DNA"/>
</dbReference>
<evidence type="ECO:0000313" key="5">
    <source>
        <dbReference type="EMBL" id="GAA4648916.1"/>
    </source>
</evidence>
<keyword evidence="6" id="KW-1185">Reference proteome</keyword>
<evidence type="ECO:0000256" key="2">
    <source>
        <dbReference type="ARBA" id="ARBA00022679"/>
    </source>
</evidence>
<evidence type="ECO:0000259" key="4">
    <source>
        <dbReference type="SMART" id="SM00563"/>
    </source>
</evidence>
<dbReference type="GO" id="GO:0016746">
    <property type="term" value="F:acyltransferase activity"/>
    <property type="evidence" value="ECO:0007669"/>
    <property type="project" value="UniProtKB-KW"/>
</dbReference>
<dbReference type="Proteomes" id="UP001500604">
    <property type="component" value="Unassembled WGS sequence"/>
</dbReference>
<dbReference type="SUPFAM" id="SSF69593">
    <property type="entry name" value="Glycerol-3-phosphate (1)-acyltransferase"/>
    <property type="match status" value="1"/>
</dbReference>